<feature type="repeat" description="TPR" evidence="3">
    <location>
        <begin position="232"/>
        <end position="265"/>
    </location>
</feature>
<organism evidence="4">
    <name type="scientific">Picea sitchensis</name>
    <name type="common">Sitka spruce</name>
    <name type="synonym">Pinus sitchensis</name>
    <dbReference type="NCBI Taxonomy" id="3332"/>
    <lineage>
        <taxon>Eukaryota</taxon>
        <taxon>Viridiplantae</taxon>
        <taxon>Streptophyta</taxon>
        <taxon>Embryophyta</taxon>
        <taxon>Tracheophyta</taxon>
        <taxon>Spermatophyta</taxon>
        <taxon>Pinopsida</taxon>
        <taxon>Pinidae</taxon>
        <taxon>Conifers I</taxon>
        <taxon>Pinales</taxon>
        <taxon>Pinaceae</taxon>
        <taxon>Picea</taxon>
    </lineage>
</organism>
<dbReference type="Pfam" id="PF13432">
    <property type="entry name" value="TPR_16"/>
    <property type="match status" value="1"/>
</dbReference>
<reference evidence="4" key="1">
    <citation type="submission" date="2007-06" db="EMBL/GenBank/DDBJ databases">
        <title>Full length cDNA sequences from Sitka Spruce (Picea sitchensis).</title>
        <authorList>
            <person name="Ralph S.G."/>
            <person name="Chun H.E."/>
            <person name="Liao N."/>
            <person name="Ali J."/>
            <person name="Reid K."/>
            <person name="Kolosova N."/>
            <person name="Cooper N."/>
            <person name="Cullis C."/>
            <person name="Jancsik S."/>
            <person name="Moore R."/>
            <person name="Mayo M."/>
            <person name="Wagner S."/>
            <person name="Holt R.A."/>
            <person name="Jones S.J.M."/>
            <person name="Marra M.A."/>
            <person name="Ritland C.E."/>
            <person name="Ritland K."/>
            <person name="Bohlmann J."/>
        </authorList>
    </citation>
    <scope>NUCLEOTIDE SEQUENCE</scope>
    <source>
        <tissue evidence="4">Green portion of the leader tissue</tissue>
    </source>
</reference>
<evidence type="ECO:0000256" key="3">
    <source>
        <dbReference type="PROSITE-ProRule" id="PRU00339"/>
    </source>
</evidence>
<proteinExistence type="evidence at transcript level"/>
<accession>B8LKA6</accession>
<dbReference type="OMA" id="PAVWSNR"/>
<dbReference type="InterPro" id="IPR011990">
    <property type="entry name" value="TPR-like_helical_dom_sf"/>
</dbReference>
<dbReference type="PANTHER" id="PTHR44858:SF19">
    <property type="match status" value="1"/>
</dbReference>
<keyword evidence="1" id="KW-0677">Repeat</keyword>
<dbReference type="InterPro" id="IPR050498">
    <property type="entry name" value="Ycf3"/>
</dbReference>
<dbReference type="EMBL" id="EF676167">
    <property type="protein sequence ID" value="ABR16086.1"/>
    <property type="molecule type" value="mRNA"/>
</dbReference>
<keyword evidence="2 3" id="KW-0802">TPR repeat</keyword>
<feature type="repeat" description="TPR" evidence="3">
    <location>
        <begin position="164"/>
        <end position="197"/>
    </location>
</feature>
<sequence length="360" mass="40328">MVCIFASTASAAMVWTSPGTDLRRRLFPRTTPKQCRYPSSIKKKLLRRTTATLGSNPARSHSKLQPMSFAVHNGEDEEFEPRRLRENPHPVKRRLVMGLISAVFCAQKNYGHVAVARAAVSKRVRLKDVENPKLQEALRAAVAGDLENSERIFTELIEEDPENASGWSNRGSVRLSMDKFDEATADFSKAINLAPEAPVPFLNRAIAYEALGYYKDAIEDCKSAIVNDPEEFAAWYNLGNVDVKVQDYDGALVAYERASALAPGIAGYRLKQALVLFQLNRPVEARKLVEGLVRKYPNYAEAHAALAAILWSEDRRSSAEDQFTEATIREPLYREIGWVNTALQWPPSIVQAMENFLSIK</sequence>
<dbReference type="InterPro" id="IPR019734">
    <property type="entry name" value="TPR_rpt"/>
</dbReference>
<name>B8LKA6_PICSI</name>
<dbReference type="SUPFAM" id="SSF48452">
    <property type="entry name" value="TPR-like"/>
    <property type="match status" value="1"/>
</dbReference>
<evidence type="ECO:0000256" key="2">
    <source>
        <dbReference type="ARBA" id="ARBA00022803"/>
    </source>
</evidence>
<protein>
    <submittedName>
        <fullName evidence="4">Uncharacterized protein</fullName>
    </submittedName>
</protein>
<dbReference type="PROSITE" id="PS50005">
    <property type="entry name" value="TPR"/>
    <property type="match status" value="2"/>
</dbReference>
<dbReference type="Gene3D" id="1.25.40.10">
    <property type="entry name" value="Tetratricopeptide repeat domain"/>
    <property type="match status" value="2"/>
</dbReference>
<evidence type="ECO:0000313" key="4">
    <source>
        <dbReference type="EMBL" id="ABR16086.1"/>
    </source>
</evidence>
<dbReference type="SMART" id="SM00028">
    <property type="entry name" value="TPR"/>
    <property type="match status" value="4"/>
</dbReference>
<dbReference type="PANTHER" id="PTHR44858">
    <property type="entry name" value="TETRATRICOPEPTIDE REPEAT PROTEIN 6"/>
    <property type="match status" value="1"/>
</dbReference>
<dbReference type="AlphaFoldDB" id="B8LKA6"/>
<dbReference type="Pfam" id="PF14559">
    <property type="entry name" value="TPR_19"/>
    <property type="match status" value="1"/>
</dbReference>
<evidence type="ECO:0000256" key="1">
    <source>
        <dbReference type="ARBA" id="ARBA00022737"/>
    </source>
</evidence>